<proteinExistence type="predicted"/>
<dbReference type="AlphaFoldDB" id="A0A6J7HL83"/>
<evidence type="ECO:0000313" key="3">
    <source>
        <dbReference type="EMBL" id="CAB4920624.1"/>
    </source>
</evidence>
<reference evidence="3" key="1">
    <citation type="submission" date="2020-05" db="EMBL/GenBank/DDBJ databases">
        <authorList>
            <person name="Chiriac C."/>
            <person name="Salcher M."/>
            <person name="Ghai R."/>
            <person name="Kavagutti S V."/>
        </authorList>
    </citation>
    <scope>NUCLEOTIDE SEQUENCE</scope>
</reference>
<protein>
    <submittedName>
        <fullName evidence="3">Unannotated protein</fullName>
    </submittedName>
</protein>
<evidence type="ECO:0000256" key="1">
    <source>
        <dbReference type="SAM" id="MobiDB-lite"/>
    </source>
</evidence>
<evidence type="ECO:0000256" key="2">
    <source>
        <dbReference type="SAM" id="Phobius"/>
    </source>
</evidence>
<organism evidence="3">
    <name type="scientific">freshwater metagenome</name>
    <dbReference type="NCBI Taxonomy" id="449393"/>
    <lineage>
        <taxon>unclassified sequences</taxon>
        <taxon>metagenomes</taxon>
        <taxon>ecological metagenomes</taxon>
    </lineage>
</organism>
<gene>
    <name evidence="3" type="ORF">UFOPK3662_00597</name>
</gene>
<feature type="region of interest" description="Disordered" evidence="1">
    <location>
        <begin position="13"/>
        <end position="34"/>
    </location>
</feature>
<sequence length="384" mass="41296">MTEFEREEQAFRNALTKHAAEAPSVPAMTGPSRRRREVTVLAATAAVAAVVVGAFMAVPALYDAKDSSDPAVAEQTTKVDESDWQWVGLHAVEVIAPIDWGFAREAVRPDCINPDDPEDPWGTTVPGAPYVTVTSLQQASPSIGCTAPRPGNPDPAFGDLPFQLWQPHVRLDAVTDFTGQQPAREDGQWTHEGWRLSRRTFDDVQVSVLTAPGGADIADEVFDSARTVETNHVGCTTTSPFTTGFPEPVGEPLPPAADVQSIAVCDYSRINGAEGLQGSWRMTQQQAQDLTAAILASPPGGGPDKPQNCTPDMWGDSAVVLRFFGSNGSLLADAYVYTQWCFGNGIVTSTGSHVLTEDNCSPVFARPEVAWWSGQKQVMKVCRP</sequence>
<dbReference type="EMBL" id="CAFBMW010000003">
    <property type="protein sequence ID" value="CAB4920624.1"/>
    <property type="molecule type" value="Genomic_DNA"/>
</dbReference>
<name>A0A6J7HL83_9ZZZZ</name>
<keyword evidence="2" id="KW-0812">Transmembrane</keyword>
<keyword evidence="2" id="KW-1133">Transmembrane helix</keyword>
<accession>A0A6J7HL83</accession>
<keyword evidence="2" id="KW-0472">Membrane</keyword>
<feature type="transmembrane region" description="Helical" evidence="2">
    <location>
        <begin position="38"/>
        <end position="62"/>
    </location>
</feature>